<reference evidence="1" key="1">
    <citation type="submission" date="2021-11" db="EMBL/GenBank/DDBJ databases">
        <title>Fusarium solani-melongenae Genome sequencing and assembly.</title>
        <authorList>
            <person name="Xie S."/>
            <person name="Huang L."/>
            <person name="Zhang X."/>
        </authorList>
    </citation>
    <scope>NUCLEOTIDE SEQUENCE</scope>
    <source>
        <strain evidence="1">CRI 24-3</strain>
    </source>
</reference>
<name>A0ACD3YW73_FUSSC</name>
<dbReference type="Proteomes" id="UP000830768">
    <property type="component" value="Chromosome 4"/>
</dbReference>
<evidence type="ECO:0000313" key="1">
    <source>
        <dbReference type="EMBL" id="UPK93224.1"/>
    </source>
</evidence>
<accession>A0ACD3YW73</accession>
<keyword evidence="2" id="KW-1185">Reference proteome</keyword>
<evidence type="ECO:0000313" key="2">
    <source>
        <dbReference type="Proteomes" id="UP000830768"/>
    </source>
</evidence>
<sequence length="1125" mass="128978">MASNPPPNPPTRGNRVPTNPSALAANQALAPGAARTQMQPAQNGQNVAQPQFASQPQVPAQGQAQGQHLIQGQQQNQGQQRNQGQFQFQPQQQAPQFQTKGQSQVPFQTQAFGQPRLQAQQQQGFGQQQDFGQQQHQAPYQFGQPQFQTQQQAPFQFQPQAPQNQGQAQASLGQAQSQGQQQNPFQFRPQVQAQPRQVQFSQQQNHTQNQQANGQPHQNQCHLQGLAQQHQAQLQNQGQRQVTAQQQSHAQLHGLSQPQAGFGQVQSQSLQQNPFQFQPQGQILQRQVQPQSQGQLQGAAAQQQSFGQQQNHSQSQGLAQPQFQAQQFGQQQAPHQIQMFGQQQALLHFQGQGQPQLPPPAGFFIPNAPFQFGAPAPTPIPLWFQPPQQQQQQVPLQGYGQPDEEPAGVRQFNQGVNERQGRTQDELDALGIDGTEFVENLNDADIDDGEEAVQDDQGQEDAEESEDEDMQDEEIQDEGTRDAGTQVENMPNDQQQQPQPQRQQQAQIVRNVPYVEDPHMYDAVIYEDAWDTESDREPDIEVETRTINGATKQRYKFTEAFLKEHFNGKDPYEKEKKEIVAVPLMRSGMDLITTLCKNLELAIELGKHLRGEDILNLYIACRGFREALDGHMLSSIREWIRSRAPEAGRLFPWRSVAKFLVPDPAKRSSSGTDKTPGGVRLIPGMKYLQMILGRDRYCRQILAVMARMGLRVPDTMHTTLLRIWHLLEVATCAQRSQLMADTNLWTDQHLYNAQFFFVKLTMAFNHPFFRPHSHEMLHLMMGQRGLYPLWQCLTRKKFRTISEIIELKARYDMNLPPPAWFNPDRRFMTNFHGVPFRELGVGHCEGWGAGTRHLLRPDELVVTESINRSLDLDKHLNHMLVWGYIDFKTGENLVPTEEEMYLSDEEEVLEDVDTTCWWQKRHALKKRWTELTPEQRQEIEEDEEDERLRAMAWSVQYDPDEKDDRHASKWDSESEDESDQEYDPNVEINRGYRIQALPKDQPSQVPALDDKEAWRDLCSEFLMTTQVEVNDDEVDKATAWLKFSKTNMVTPFDQDRYDMGDPFMRSRVDWVPPSSTFRFPRPEDEEDGDDEMEEDDEEEGEEEEGEDEDGYDEDDEDDEDDEMQE</sequence>
<dbReference type="EMBL" id="CP090033">
    <property type="protein sequence ID" value="UPK93224.1"/>
    <property type="molecule type" value="Genomic_DNA"/>
</dbReference>
<gene>
    <name evidence="1" type="ORF">LCI18_004159</name>
</gene>
<protein>
    <submittedName>
        <fullName evidence="1">Uncharacterized protein</fullName>
    </submittedName>
</protein>
<organism evidence="1 2">
    <name type="scientific">Fusarium solani subsp. cucurbitae</name>
    <name type="common">Neocosmosporum cucurbitae</name>
    <dbReference type="NCBI Taxonomy" id="2747967"/>
    <lineage>
        <taxon>Eukaryota</taxon>
        <taxon>Fungi</taxon>
        <taxon>Dikarya</taxon>
        <taxon>Ascomycota</taxon>
        <taxon>Pezizomycotina</taxon>
        <taxon>Sordariomycetes</taxon>
        <taxon>Hypocreomycetidae</taxon>
        <taxon>Hypocreales</taxon>
        <taxon>Nectriaceae</taxon>
        <taxon>Fusarium</taxon>
        <taxon>Fusarium solani species complex</taxon>
    </lineage>
</organism>
<proteinExistence type="predicted"/>